<comment type="similarity">
    <text evidence="2">Belongs to the TonB-dependent receptor family. Hemoglobin/haptoglobin binding protein subfamily.</text>
</comment>
<dbReference type="InterPro" id="IPR010917">
    <property type="entry name" value="TonB_rcpt_CS"/>
</dbReference>
<dbReference type="InterPro" id="IPR010949">
    <property type="entry name" value="TonB_Hb/transfer/lactofer_rcpt"/>
</dbReference>
<dbReference type="Pfam" id="PF00593">
    <property type="entry name" value="TonB_dep_Rec_b-barrel"/>
    <property type="match status" value="1"/>
</dbReference>
<evidence type="ECO:0000313" key="18">
    <source>
        <dbReference type="Proteomes" id="UP001063782"/>
    </source>
</evidence>
<evidence type="ECO:0000256" key="6">
    <source>
        <dbReference type="ARBA" id="ARBA00022729"/>
    </source>
</evidence>
<evidence type="ECO:0000259" key="15">
    <source>
        <dbReference type="Pfam" id="PF00593"/>
    </source>
</evidence>
<feature type="chain" id="PRO_5046643749" evidence="14">
    <location>
        <begin position="26"/>
        <end position="850"/>
    </location>
</feature>
<proteinExistence type="inferred from homology"/>
<keyword evidence="18" id="KW-1185">Reference proteome</keyword>
<dbReference type="PROSITE" id="PS52016">
    <property type="entry name" value="TONB_DEPENDENT_REC_3"/>
    <property type="match status" value="1"/>
</dbReference>
<dbReference type="PROSITE" id="PS01156">
    <property type="entry name" value="TONB_DEPENDENT_REC_2"/>
    <property type="match status" value="1"/>
</dbReference>
<dbReference type="RefSeq" id="WP_263075953.1">
    <property type="nucleotide sequence ID" value="NZ_CP089977.1"/>
</dbReference>
<dbReference type="Gene3D" id="2.40.170.20">
    <property type="entry name" value="TonB-dependent receptor, beta-barrel domain"/>
    <property type="match status" value="1"/>
</dbReference>
<evidence type="ECO:0000256" key="4">
    <source>
        <dbReference type="ARBA" id="ARBA00022452"/>
    </source>
</evidence>
<evidence type="ECO:0000256" key="8">
    <source>
        <dbReference type="ARBA" id="ARBA00023136"/>
    </source>
</evidence>
<keyword evidence="10 11" id="KW-0998">Cell outer membrane</keyword>
<organism evidence="17 18">
    <name type="scientific">Moraxella nasicaprae</name>
    <dbReference type="NCBI Taxonomy" id="2904122"/>
    <lineage>
        <taxon>Bacteria</taxon>
        <taxon>Pseudomonadati</taxon>
        <taxon>Pseudomonadota</taxon>
        <taxon>Gammaproteobacteria</taxon>
        <taxon>Moraxellales</taxon>
        <taxon>Moraxellaceae</taxon>
        <taxon>Moraxella</taxon>
    </lineage>
</organism>
<dbReference type="InterPro" id="IPR000531">
    <property type="entry name" value="Beta-barrel_TonB"/>
</dbReference>
<dbReference type="Pfam" id="PF07715">
    <property type="entry name" value="Plug"/>
    <property type="match status" value="1"/>
</dbReference>
<dbReference type="InterPro" id="IPR036942">
    <property type="entry name" value="Beta-barrel_TonB_sf"/>
</dbReference>
<name>A0ABY6F322_9GAMM</name>
<evidence type="ECO:0000256" key="2">
    <source>
        <dbReference type="ARBA" id="ARBA00008143"/>
    </source>
</evidence>
<feature type="domain" description="TonB-dependent receptor plug" evidence="16">
    <location>
        <begin position="54"/>
        <end position="159"/>
    </location>
</feature>
<dbReference type="Gene3D" id="2.170.130.10">
    <property type="entry name" value="TonB-dependent receptor, plug domain"/>
    <property type="match status" value="1"/>
</dbReference>
<evidence type="ECO:0000256" key="11">
    <source>
        <dbReference type="PROSITE-ProRule" id="PRU01360"/>
    </source>
</evidence>
<dbReference type="PANTHER" id="PTHR30069">
    <property type="entry name" value="TONB-DEPENDENT OUTER MEMBRANE RECEPTOR"/>
    <property type="match status" value="1"/>
</dbReference>
<evidence type="ECO:0000256" key="14">
    <source>
        <dbReference type="SAM" id="SignalP"/>
    </source>
</evidence>
<dbReference type="EMBL" id="CP089977">
    <property type="protein sequence ID" value="UXZ04470.1"/>
    <property type="molecule type" value="Genomic_DNA"/>
</dbReference>
<keyword evidence="7 13" id="KW-0798">TonB box</keyword>
<feature type="short sequence motif" description="TonB C-terminal box" evidence="12">
    <location>
        <begin position="833"/>
        <end position="850"/>
    </location>
</feature>
<protein>
    <submittedName>
        <fullName evidence="17">TonB-dependent hemoglobin/transferrin/lactoferrin family receptor</fullName>
    </submittedName>
</protein>
<keyword evidence="4 11" id="KW-1134">Transmembrane beta strand</keyword>
<dbReference type="InterPro" id="IPR012910">
    <property type="entry name" value="Plug_dom"/>
</dbReference>
<evidence type="ECO:0000256" key="1">
    <source>
        <dbReference type="ARBA" id="ARBA00004571"/>
    </source>
</evidence>
<keyword evidence="9 17" id="KW-0675">Receptor</keyword>
<keyword evidence="8 11" id="KW-0472">Membrane</keyword>
<evidence type="ECO:0000259" key="16">
    <source>
        <dbReference type="Pfam" id="PF07715"/>
    </source>
</evidence>
<feature type="domain" description="TonB-dependent receptor-like beta-barrel" evidence="15">
    <location>
        <begin position="274"/>
        <end position="802"/>
    </location>
</feature>
<keyword evidence="6 14" id="KW-0732">Signal</keyword>
<dbReference type="Proteomes" id="UP001063782">
    <property type="component" value="Chromosome"/>
</dbReference>
<evidence type="ECO:0000256" key="7">
    <source>
        <dbReference type="ARBA" id="ARBA00023077"/>
    </source>
</evidence>
<dbReference type="PANTHER" id="PTHR30069:SF29">
    <property type="entry name" value="HEMOGLOBIN AND HEMOGLOBIN-HAPTOGLOBIN-BINDING PROTEIN 1-RELATED"/>
    <property type="match status" value="1"/>
</dbReference>
<evidence type="ECO:0000256" key="10">
    <source>
        <dbReference type="ARBA" id="ARBA00023237"/>
    </source>
</evidence>
<evidence type="ECO:0000256" key="13">
    <source>
        <dbReference type="RuleBase" id="RU003357"/>
    </source>
</evidence>
<dbReference type="CDD" id="cd01347">
    <property type="entry name" value="ligand_gated_channel"/>
    <property type="match status" value="1"/>
</dbReference>
<evidence type="ECO:0000256" key="9">
    <source>
        <dbReference type="ARBA" id="ARBA00023170"/>
    </source>
</evidence>
<gene>
    <name evidence="17" type="ORF">LU297_07725</name>
</gene>
<feature type="signal peptide" evidence="14">
    <location>
        <begin position="1"/>
        <end position="25"/>
    </location>
</feature>
<dbReference type="NCBIfam" id="TIGR01786">
    <property type="entry name" value="TonB-hemlactrns"/>
    <property type="match status" value="1"/>
</dbReference>
<keyword evidence="3 11" id="KW-0813">Transport</keyword>
<accession>A0ABY6F322</accession>
<sequence>MAQSTHLAKYSMLTLSILMALHAHADDTASVQETDLGTQKIIINKTLNKKVGESTLTAEQLSEQNAQDAHDLVRYHTEVDVAEVGRYGNKGFAIRGVDGNRVAMNIDGVGLPEVEINEIFSPYGYMYEGRFNPDLDMMRGVRIAAGADSVLTGSGAVGGSISYQTKEPRDLINHHENFGGYVKTGYASKNSEKSISAGLAFANEQVEALLTYTHKEGNETKNHAMRRFDGDQLSVGYTFSAEDMPGRLKSLLYPNPMSFNRDALLGKFYYHVNERHRLGLHGLYQRQRTHMNTDINASFGSRTSVDPRRAKDKEELESYGINYRYQPDNAWLHEATLGYTRSDVTGLADTWIYDRSWSGDEVTFDYREYRPTKTETNQYQLNLQSSPFELSRAGEHRLSLTASAIKADRTTSASVLKEDGSLNYLNHPFVDVKKNSHHIAISDQISFGNRLQALLGIRYDNFKYTPYFQNDVFGADENARIHQTCVTNNALGGFCDAYRAGDHLNKTKFSHTSWSGMLNYQLIPEKLTTRYKIGTGFLAPTGTQIYRNFQGLGVLEVPNYALKPETSLNQELEFEFKPAANTSLTASGYLSNYKNFIHTKFWEGETGGCNGRATCLQSTNLDKAKVYGFKLGIKSDISDKLNLDGKLNLTADYHIAKDSATVESDHDGTFKINTLAATPSSFILGADYVSPNQDWQLHTRVRGLMRKKAKDTKTLEVAPTYDIKTVNCPYVGYEYYCSYDGYTQDESGAWTKTERTRTGYAEYVDTYKHANRSKNAILVDVYGSRKFGKDKQLTLNAGVYNLTNVKYIPWESLRMFSNANVNNMVDADGYGFARYTAPGRNYALSLTYEF</sequence>
<dbReference type="SUPFAM" id="SSF56935">
    <property type="entry name" value="Porins"/>
    <property type="match status" value="1"/>
</dbReference>
<dbReference type="InterPro" id="IPR037066">
    <property type="entry name" value="Plug_dom_sf"/>
</dbReference>
<evidence type="ECO:0000256" key="3">
    <source>
        <dbReference type="ARBA" id="ARBA00022448"/>
    </source>
</evidence>
<dbReference type="InterPro" id="IPR039426">
    <property type="entry name" value="TonB-dep_rcpt-like"/>
</dbReference>
<keyword evidence="5 11" id="KW-0812">Transmembrane</keyword>
<comment type="subcellular location">
    <subcellularLocation>
        <location evidence="1 11">Cell outer membrane</location>
        <topology evidence="1 11">Multi-pass membrane protein</topology>
    </subcellularLocation>
</comment>
<evidence type="ECO:0000313" key="17">
    <source>
        <dbReference type="EMBL" id="UXZ04470.1"/>
    </source>
</evidence>
<evidence type="ECO:0000256" key="5">
    <source>
        <dbReference type="ARBA" id="ARBA00022692"/>
    </source>
</evidence>
<evidence type="ECO:0000256" key="12">
    <source>
        <dbReference type="PROSITE-ProRule" id="PRU10144"/>
    </source>
</evidence>
<reference evidence="17" key="1">
    <citation type="submission" date="2021-12" db="EMBL/GenBank/DDBJ databases">
        <title>taxonomy of Moraxella sp. ZY201224.</title>
        <authorList>
            <person name="Li F."/>
        </authorList>
    </citation>
    <scope>NUCLEOTIDE SEQUENCE</scope>
    <source>
        <strain evidence="17">ZY201224</strain>
    </source>
</reference>